<name>A0ABP0A106_PIPNA</name>
<organism evidence="2 3">
    <name type="scientific">Pipistrellus nathusii</name>
    <name type="common">Nathusius' pipistrelle</name>
    <dbReference type="NCBI Taxonomy" id="59473"/>
    <lineage>
        <taxon>Eukaryota</taxon>
        <taxon>Metazoa</taxon>
        <taxon>Chordata</taxon>
        <taxon>Craniata</taxon>
        <taxon>Vertebrata</taxon>
        <taxon>Euteleostomi</taxon>
        <taxon>Mammalia</taxon>
        <taxon>Eutheria</taxon>
        <taxon>Laurasiatheria</taxon>
        <taxon>Chiroptera</taxon>
        <taxon>Yangochiroptera</taxon>
        <taxon>Vespertilionidae</taxon>
        <taxon>Pipistrellus</taxon>
    </lineage>
</organism>
<dbReference type="EMBL" id="OY882861">
    <property type="protein sequence ID" value="CAK6444186.1"/>
    <property type="molecule type" value="Genomic_DNA"/>
</dbReference>
<accession>A0ABP0A106</accession>
<evidence type="ECO:0000256" key="1">
    <source>
        <dbReference type="SAM" id="MobiDB-lite"/>
    </source>
</evidence>
<keyword evidence="3" id="KW-1185">Reference proteome</keyword>
<feature type="compositionally biased region" description="Basic and acidic residues" evidence="1">
    <location>
        <begin position="26"/>
        <end position="39"/>
    </location>
</feature>
<feature type="region of interest" description="Disordered" evidence="1">
    <location>
        <begin position="55"/>
        <end position="102"/>
    </location>
</feature>
<sequence>MGLGSPGESNIITRSYKGGEGLEEGQSQREVRNPKDSREKCNMLVLKMGEELQAKECVQPPGAGEGKGEDPSGASRRGHSPASAVNLASDTWARPLTSRTVR</sequence>
<reference evidence="2" key="1">
    <citation type="submission" date="2023-12" db="EMBL/GenBank/DDBJ databases">
        <authorList>
            <person name="Brown T."/>
        </authorList>
    </citation>
    <scope>NUCLEOTIDE SEQUENCE</scope>
</reference>
<protein>
    <submittedName>
        <fullName evidence="2">Uncharacterized protein</fullName>
    </submittedName>
</protein>
<proteinExistence type="predicted"/>
<evidence type="ECO:0000313" key="2">
    <source>
        <dbReference type="EMBL" id="CAK6444186.1"/>
    </source>
</evidence>
<dbReference type="Proteomes" id="UP001314169">
    <property type="component" value="Chromosome 4"/>
</dbReference>
<evidence type="ECO:0000313" key="3">
    <source>
        <dbReference type="Proteomes" id="UP001314169"/>
    </source>
</evidence>
<gene>
    <name evidence="2" type="ORF">MPIPNATIZW_LOCUS12492</name>
</gene>
<feature type="region of interest" description="Disordered" evidence="1">
    <location>
        <begin position="1"/>
        <end position="39"/>
    </location>
</feature>